<name>A0ABT3FSL1_9BACT</name>
<feature type="transmembrane region" description="Helical" evidence="1">
    <location>
        <begin position="126"/>
        <end position="143"/>
    </location>
</feature>
<evidence type="ECO:0000313" key="3">
    <source>
        <dbReference type="EMBL" id="MCW1886569.1"/>
    </source>
</evidence>
<dbReference type="EMBL" id="JAPDDS010000011">
    <property type="protein sequence ID" value="MCW1886569.1"/>
    <property type="molecule type" value="Genomic_DNA"/>
</dbReference>
<evidence type="ECO:0000256" key="2">
    <source>
        <dbReference type="SAM" id="SignalP"/>
    </source>
</evidence>
<comment type="caution">
    <text evidence="3">The sequence shown here is derived from an EMBL/GenBank/DDBJ whole genome shotgun (WGS) entry which is preliminary data.</text>
</comment>
<feature type="signal peptide" evidence="2">
    <location>
        <begin position="1"/>
        <end position="18"/>
    </location>
</feature>
<keyword evidence="1" id="KW-0472">Membrane</keyword>
<dbReference type="Proteomes" id="UP001207930">
    <property type="component" value="Unassembled WGS sequence"/>
</dbReference>
<organism evidence="3 4">
    <name type="scientific">Luteolibacter flavescens</name>
    <dbReference type="NCBI Taxonomy" id="1859460"/>
    <lineage>
        <taxon>Bacteria</taxon>
        <taxon>Pseudomonadati</taxon>
        <taxon>Verrucomicrobiota</taxon>
        <taxon>Verrucomicrobiia</taxon>
        <taxon>Verrucomicrobiales</taxon>
        <taxon>Verrucomicrobiaceae</taxon>
        <taxon>Luteolibacter</taxon>
    </lineage>
</organism>
<feature type="chain" id="PRO_5046428960" evidence="2">
    <location>
        <begin position="19"/>
        <end position="148"/>
    </location>
</feature>
<keyword evidence="1" id="KW-1133">Transmembrane helix</keyword>
<feature type="transmembrane region" description="Helical" evidence="1">
    <location>
        <begin position="34"/>
        <end position="53"/>
    </location>
</feature>
<reference evidence="3 4" key="1">
    <citation type="submission" date="2022-10" db="EMBL/GenBank/DDBJ databases">
        <title>Luteolibacter flavescens strain MCCC 1K03193, whole genome shotgun sequencing project.</title>
        <authorList>
            <person name="Zhao G."/>
            <person name="Shen L."/>
        </authorList>
    </citation>
    <scope>NUCLEOTIDE SEQUENCE [LARGE SCALE GENOMIC DNA]</scope>
    <source>
        <strain evidence="3 4">MCCC 1K03193</strain>
    </source>
</reference>
<sequence>MKLLSPALLAATCAAATAGYAVLFHDGEAAQYRLWYYTPAAALGGAFIAERLAMPGGKRAFGVDLVVALLCLARPLTGQPPVSGHAWFAVHALLTLEGKFSRAIAGAVLALTLYAKLVLWNGDVTLWPGLAAGIVSGLLWRKWQRKNE</sequence>
<evidence type="ECO:0000313" key="4">
    <source>
        <dbReference type="Proteomes" id="UP001207930"/>
    </source>
</evidence>
<dbReference type="RefSeq" id="WP_264502525.1">
    <property type="nucleotide sequence ID" value="NZ_JAPDDS010000011.1"/>
</dbReference>
<evidence type="ECO:0000256" key="1">
    <source>
        <dbReference type="SAM" id="Phobius"/>
    </source>
</evidence>
<protein>
    <submittedName>
        <fullName evidence="3">Uncharacterized protein</fullName>
    </submittedName>
</protein>
<gene>
    <name evidence="3" type="ORF">OKA04_17660</name>
</gene>
<proteinExistence type="predicted"/>
<accession>A0ABT3FSL1</accession>
<keyword evidence="2" id="KW-0732">Signal</keyword>
<keyword evidence="4" id="KW-1185">Reference proteome</keyword>
<keyword evidence="1" id="KW-0812">Transmembrane</keyword>